<comment type="caution">
    <text evidence="1">The sequence shown here is derived from an EMBL/GenBank/DDBJ whole genome shotgun (WGS) entry which is preliminary data.</text>
</comment>
<sequence>MERGWPSQLAAGLEQMGLPLEPERQRRLIDYLALLYKWNRAYNLTAVRDPRQAV</sequence>
<dbReference type="InterPro" id="IPR029063">
    <property type="entry name" value="SAM-dependent_MTases_sf"/>
</dbReference>
<dbReference type="Gene3D" id="3.40.50.150">
    <property type="entry name" value="Vaccinia Virus protein VP39"/>
    <property type="match status" value="1"/>
</dbReference>
<gene>
    <name evidence="1" type="ORF">ENJ98_04560</name>
</gene>
<feature type="non-terminal residue" evidence="1">
    <location>
        <position position="54"/>
    </location>
</feature>
<organism evidence="1">
    <name type="scientific">Thiolapillus brandeum</name>
    <dbReference type="NCBI Taxonomy" id="1076588"/>
    <lineage>
        <taxon>Bacteria</taxon>
        <taxon>Pseudomonadati</taxon>
        <taxon>Pseudomonadota</taxon>
        <taxon>Gammaproteobacteria</taxon>
        <taxon>Chromatiales</taxon>
        <taxon>Sedimenticolaceae</taxon>
        <taxon>Thiolapillus</taxon>
    </lineage>
</organism>
<protein>
    <submittedName>
        <fullName evidence="1">16S rRNA (Guanine(527)-N(7))-methyltransferase RsmG</fullName>
    </submittedName>
</protein>
<dbReference type="Proteomes" id="UP000886100">
    <property type="component" value="Unassembled WGS sequence"/>
</dbReference>
<dbReference type="AlphaFoldDB" id="A0A7C5NA39"/>
<reference evidence="1" key="1">
    <citation type="journal article" date="2020" name="mSystems">
        <title>Genome- and Community-Level Interaction Insights into Carbon Utilization and Element Cycling Functions of Hydrothermarchaeota in Hydrothermal Sediment.</title>
        <authorList>
            <person name="Zhou Z."/>
            <person name="Liu Y."/>
            <person name="Xu W."/>
            <person name="Pan J."/>
            <person name="Luo Z.H."/>
            <person name="Li M."/>
        </authorList>
    </citation>
    <scope>NUCLEOTIDE SEQUENCE [LARGE SCALE GENOMIC DNA]</scope>
    <source>
        <strain evidence="1">HyVt-535</strain>
    </source>
</reference>
<proteinExistence type="predicted"/>
<evidence type="ECO:0000313" key="1">
    <source>
        <dbReference type="EMBL" id="HHH13487.1"/>
    </source>
</evidence>
<name>A0A7C5NA39_9GAMM</name>
<accession>A0A7C5NA39</accession>
<dbReference type="EMBL" id="DROM01000279">
    <property type="protein sequence ID" value="HHH13487.1"/>
    <property type="molecule type" value="Genomic_DNA"/>
</dbReference>